<evidence type="ECO:0000256" key="1">
    <source>
        <dbReference type="SAM" id="Phobius"/>
    </source>
</evidence>
<reference evidence="3 4" key="1">
    <citation type="submission" date="2014-06" db="EMBL/GenBank/DDBJ databases">
        <title>Genome characterization of distinct group I Clostridium botulinum lineages.</title>
        <authorList>
            <person name="Giordani F."/>
            <person name="Anselmo A."/>
            <person name="Fillo S."/>
            <person name="Palozzi A.M."/>
            <person name="Fortunato A."/>
            <person name="Gentile B."/>
            <person name="Ciammaruconi A."/>
            <person name="Anniballi F."/>
            <person name="De Medici D."/>
            <person name="Lista F."/>
        </authorList>
    </citation>
    <scope>NUCLEOTIDE SEQUENCE [LARGE SCALE GENOMIC DNA]</scope>
    <source>
        <strain evidence="3 4">B2 450</strain>
    </source>
</reference>
<proteinExistence type="predicted"/>
<dbReference type="HOGENOM" id="CLU_617777_0_0_9"/>
<name>A0A0D1BWK7_CLOBO</name>
<keyword evidence="1" id="KW-0472">Membrane</keyword>
<feature type="domain" description="DUF4179" evidence="2">
    <location>
        <begin position="43"/>
        <end position="115"/>
    </location>
</feature>
<dbReference type="OrthoDB" id="1923139at2"/>
<dbReference type="Pfam" id="PF13786">
    <property type="entry name" value="DUF4179"/>
    <property type="match status" value="1"/>
</dbReference>
<evidence type="ECO:0000259" key="2">
    <source>
        <dbReference type="Pfam" id="PF13786"/>
    </source>
</evidence>
<dbReference type="AlphaFoldDB" id="A0A0D1BWK7"/>
<dbReference type="EMBL" id="JXSU01000007">
    <property type="protein sequence ID" value="KIS23191.1"/>
    <property type="molecule type" value="Genomic_DNA"/>
</dbReference>
<evidence type="ECO:0000313" key="3">
    <source>
        <dbReference type="EMBL" id="KIS23191.1"/>
    </source>
</evidence>
<keyword evidence="1" id="KW-0812">Transmembrane</keyword>
<organism evidence="3 4">
    <name type="scientific">Clostridium botulinum B2 450</name>
    <dbReference type="NCBI Taxonomy" id="1379739"/>
    <lineage>
        <taxon>Bacteria</taxon>
        <taxon>Bacillati</taxon>
        <taxon>Bacillota</taxon>
        <taxon>Clostridia</taxon>
        <taxon>Eubacteriales</taxon>
        <taxon>Clostridiaceae</taxon>
        <taxon>Clostridium</taxon>
    </lineage>
</organism>
<dbReference type="RefSeq" id="WP_003487104.1">
    <property type="nucleotide sequence ID" value="NZ_JXSU01000007.1"/>
</dbReference>
<comment type="caution">
    <text evidence="3">The sequence shown here is derived from an EMBL/GenBank/DDBJ whole genome shotgun (WGS) entry which is preliminary data.</text>
</comment>
<evidence type="ECO:0000313" key="4">
    <source>
        <dbReference type="Proteomes" id="UP000032250"/>
    </source>
</evidence>
<sequence>MRHYFKNIDFQDVDLEEYNYIDIKFSKKEKEDIKKKLRKKIIKRKNKRKGLVASIALVLTSVLLFSNANGVVANVVPTFNKLYESLGFKSKDLPQSVYIGKSYEENGIKVTLENLVGTKHVIKVALKVQYSDKWKKSNRPLVHFAYGFEGKLDTGSTGCLKDIDENTQLRVIDFCSDEELPSKGNFKIEAMSDGFKKPLVWDMKVDFTKNFKNTIIEKQVTMSKDIGGSINHIEANTLGTIISGNKMLSFSQNEDSYYLKVDNKIYPMFGSSWGNEDKGYFHSFLENVSYNCIKNSKNILLVKHSIEKSEKANIKNMTKEESIEYCEKIEKQLDNLPKEEDSGVVYTKKIAFKDGNKAEIYKVERKDGKLLIYVKGNNKKQVFNMLSKLYTSTGILVQSIEDTGVGYIAEFDDISKNRVTIKMTVAILDCIGNYNEDESKITLK</sequence>
<dbReference type="PATRIC" id="fig|1379739.3.peg.1567"/>
<dbReference type="Gene3D" id="2.60.40.1630">
    <property type="entry name" value="bacillus anthracis domain"/>
    <property type="match status" value="1"/>
</dbReference>
<keyword evidence="1" id="KW-1133">Transmembrane helix</keyword>
<protein>
    <recommendedName>
        <fullName evidence="2">DUF4179 domain-containing protein</fullName>
    </recommendedName>
</protein>
<dbReference type="Proteomes" id="UP000032250">
    <property type="component" value="Unassembled WGS sequence"/>
</dbReference>
<feature type="transmembrane region" description="Helical" evidence="1">
    <location>
        <begin position="50"/>
        <end position="68"/>
    </location>
</feature>
<dbReference type="InterPro" id="IPR025436">
    <property type="entry name" value="DUF4179"/>
</dbReference>
<gene>
    <name evidence="3" type="ORF">N495_06185</name>
</gene>
<accession>A0A0D1BWK7</accession>